<dbReference type="PATRIC" id="fig|272560.6.peg.214"/>
<dbReference type="Gene3D" id="3.40.50.2300">
    <property type="match status" value="1"/>
</dbReference>
<dbReference type="GO" id="GO:0000160">
    <property type="term" value="P:phosphorelay signal transduction system"/>
    <property type="evidence" value="ECO:0007669"/>
    <property type="project" value="UniProtKB-KW"/>
</dbReference>
<keyword evidence="2" id="KW-0902">Two-component regulatory system</keyword>
<dbReference type="AlphaFoldDB" id="Q63YI5"/>
<evidence type="ECO:0000313" key="5">
    <source>
        <dbReference type="EMBL" id="CAH34189.1"/>
    </source>
</evidence>
<evidence type="ECO:0000256" key="3">
    <source>
        <dbReference type="PROSITE-ProRule" id="PRU00169"/>
    </source>
</evidence>
<dbReference type="InterPro" id="IPR011006">
    <property type="entry name" value="CheY-like_superfamily"/>
</dbReference>
<dbReference type="eggNOG" id="COG4567">
    <property type="taxonomic scope" value="Bacteria"/>
</dbReference>
<dbReference type="PANTHER" id="PTHR44591">
    <property type="entry name" value="STRESS RESPONSE REGULATOR PROTEIN 1"/>
    <property type="match status" value="1"/>
</dbReference>
<dbReference type="InterPro" id="IPR050595">
    <property type="entry name" value="Bact_response_regulator"/>
</dbReference>
<dbReference type="STRING" id="272560.BPSL0202"/>
<keyword evidence="1 3" id="KW-0597">Phosphoprotein</keyword>
<gene>
    <name evidence="5" type="ordered locus">BPSL0202</name>
</gene>
<dbReference type="SUPFAM" id="SSF52172">
    <property type="entry name" value="CheY-like"/>
    <property type="match status" value="1"/>
</dbReference>
<protein>
    <submittedName>
        <fullName evidence="5">Response regulator protein</fullName>
    </submittedName>
</protein>
<dbReference type="InterPro" id="IPR001789">
    <property type="entry name" value="Sig_transdc_resp-reg_receiver"/>
</dbReference>
<dbReference type="Pfam" id="PF02954">
    <property type="entry name" value="HTH_8"/>
    <property type="match status" value="1"/>
</dbReference>
<name>Q63YI5_BURPS</name>
<dbReference type="Gene3D" id="1.10.10.60">
    <property type="entry name" value="Homeodomain-like"/>
    <property type="match status" value="1"/>
</dbReference>
<dbReference type="PROSITE" id="PS50110">
    <property type="entry name" value="RESPONSE_REGULATORY"/>
    <property type="match status" value="1"/>
</dbReference>
<evidence type="ECO:0000313" key="6">
    <source>
        <dbReference type="Proteomes" id="UP000000605"/>
    </source>
</evidence>
<dbReference type="PANTHER" id="PTHR44591:SF14">
    <property type="entry name" value="PROTEIN PILG"/>
    <property type="match status" value="1"/>
</dbReference>
<accession>Q63YI5</accession>
<organism evidence="5 6">
    <name type="scientific">Burkholderia pseudomallei (strain K96243)</name>
    <dbReference type="NCBI Taxonomy" id="272560"/>
    <lineage>
        <taxon>Bacteria</taxon>
        <taxon>Pseudomonadati</taxon>
        <taxon>Pseudomonadota</taxon>
        <taxon>Betaproteobacteria</taxon>
        <taxon>Burkholderiales</taxon>
        <taxon>Burkholderiaceae</taxon>
        <taxon>Burkholderia</taxon>
        <taxon>pseudomallei group</taxon>
    </lineage>
</organism>
<dbReference type="GO" id="GO:0043565">
    <property type="term" value="F:sequence-specific DNA binding"/>
    <property type="evidence" value="ECO:0007669"/>
    <property type="project" value="InterPro"/>
</dbReference>
<dbReference type="InterPro" id="IPR002197">
    <property type="entry name" value="HTH_Fis"/>
</dbReference>
<dbReference type="FunFam" id="1.10.10.60:FF:000036">
    <property type="entry name" value="Two-component system response regulator"/>
    <property type="match status" value="1"/>
</dbReference>
<dbReference type="EMBL" id="BX571965">
    <property type="protein sequence ID" value="CAH34189.1"/>
    <property type="molecule type" value="Genomic_DNA"/>
</dbReference>
<dbReference type="KEGG" id="bps:BPSL0202"/>
<dbReference type="Pfam" id="PF00072">
    <property type="entry name" value="Response_reg"/>
    <property type="match status" value="1"/>
</dbReference>
<evidence type="ECO:0000259" key="4">
    <source>
        <dbReference type="PROSITE" id="PS50110"/>
    </source>
</evidence>
<keyword evidence="6" id="KW-1185">Reference proteome</keyword>
<proteinExistence type="predicted"/>
<sequence>MMQMSDKNFLVIDDNEVFAGTLARGLERRGYAVRQAHNKDEALKLAGAEKFEFITVDLHLGNDSGLSLIAPLCDLQPDARILVLTGYASIATAVQAVKDGADNYLAKPANVESILAALQTNASEVQAEEALENPVVLSVDRLEWEHIQRVLAENNNNISATARALNMHRRTLQRKLAKKPVRQ</sequence>
<dbReference type="Proteomes" id="UP000000605">
    <property type="component" value="Chromosome 1"/>
</dbReference>
<feature type="modified residue" description="4-aspartylphosphate" evidence="3">
    <location>
        <position position="57"/>
    </location>
</feature>
<dbReference type="CDD" id="cd17563">
    <property type="entry name" value="REC_RegA-like"/>
    <property type="match status" value="1"/>
</dbReference>
<dbReference type="SMART" id="SM00448">
    <property type="entry name" value="REC"/>
    <property type="match status" value="1"/>
</dbReference>
<feature type="domain" description="Response regulatory" evidence="4">
    <location>
        <begin position="8"/>
        <end position="122"/>
    </location>
</feature>
<reference evidence="5 6" key="1">
    <citation type="journal article" date="2004" name="Proc. Natl. Acad. Sci. U.S.A.">
        <title>Genomic plasticity of the causative agent of melioidosis, Burkholderia pseudomallei.</title>
        <authorList>
            <person name="Holden M.T.G."/>
            <person name="Titball R.W."/>
            <person name="Peacock S.J."/>
            <person name="Cerdeno-Tarraga A.M."/>
            <person name="Atkins T."/>
            <person name="Crossman L.C."/>
            <person name="Pitt T."/>
            <person name="Churcher C."/>
            <person name="Mungall K."/>
            <person name="Bentley S.D."/>
            <person name="Sebaihia M."/>
            <person name="Thomson N.R."/>
            <person name="Bason N."/>
            <person name="Beacham I.R."/>
            <person name="Brooks K."/>
            <person name="Brown K.A."/>
            <person name="Brown N.F."/>
            <person name="Challis G.L."/>
            <person name="Cherevach I."/>
            <person name="Chillingworth T."/>
            <person name="Cronin A."/>
            <person name="Crosset B."/>
            <person name="Davis P."/>
            <person name="DeShazer D."/>
            <person name="Feltwell T."/>
            <person name="Fraser A."/>
            <person name="Hance Z."/>
            <person name="Hauser H."/>
            <person name="Holroyd S."/>
            <person name="Jagels K."/>
            <person name="Keith K.E."/>
            <person name="Maddison M."/>
            <person name="Moule S."/>
            <person name="Price C."/>
            <person name="Quail M.A."/>
            <person name="Rabbinowitsch E."/>
            <person name="Rutherford K."/>
            <person name="Sanders M."/>
            <person name="Simmonds M."/>
            <person name="Songsivilai S."/>
            <person name="Stevens K."/>
            <person name="Tumapa S."/>
            <person name="Vesaratchavest M."/>
            <person name="Whitehead S."/>
            <person name="Yeats C."/>
            <person name="Barrell B.G."/>
            <person name="Oyston P.C.F."/>
            <person name="Parkhill J."/>
        </authorList>
    </citation>
    <scope>NUCLEOTIDE SEQUENCE [LARGE SCALE GENOMIC DNA]</scope>
    <source>
        <strain evidence="5 6">K96243</strain>
    </source>
</reference>
<evidence type="ECO:0000256" key="2">
    <source>
        <dbReference type="ARBA" id="ARBA00023012"/>
    </source>
</evidence>
<evidence type="ECO:0000256" key="1">
    <source>
        <dbReference type="ARBA" id="ARBA00022553"/>
    </source>
</evidence>